<dbReference type="InterPro" id="IPR036179">
    <property type="entry name" value="Ig-like_dom_sf"/>
</dbReference>
<dbReference type="CDD" id="cd05716">
    <property type="entry name" value="IgV_pIgR_like"/>
    <property type="match status" value="1"/>
</dbReference>
<evidence type="ECO:0000256" key="6">
    <source>
        <dbReference type="SAM" id="SignalP"/>
    </source>
</evidence>
<evidence type="ECO:0000313" key="8">
    <source>
        <dbReference type="EMBL" id="KAL1005433.1"/>
    </source>
</evidence>
<feature type="domain" description="Ig-like" evidence="7">
    <location>
        <begin position="47"/>
        <end position="103"/>
    </location>
</feature>
<proteinExistence type="predicted"/>
<dbReference type="SMART" id="SM00409">
    <property type="entry name" value="IG"/>
    <property type="match status" value="2"/>
</dbReference>
<dbReference type="InterPro" id="IPR007110">
    <property type="entry name" value="Ig-like_dom"/>
</dbReference>
<gene>
    <name evidence="8" type="ORF">UPYG_G00059080</name>
</gene>
<dbReference type="GO" id="GO:0016020">
    <property type="term" value="C:membrane"/>
    <property type="evidence" value="ECO:0007669"/>
    <property type="project" value="UniProtKB-SubCell"/>
</dbReference>
<dbReference type="PANTHER" id="PTHR11860:SF87">
    <property type="entry name" value="CMRF35-LIKE MOLECULE 8"/>
    <property type="match status" value="1"/>
</dbReference>
<dbReference type="InterPro" id="IPR013106">
    <property type="entry name" value="Ig_V-set"/>
</dbReference>
<dbReference type="Pfam" id="PF07686">
    <property type="entry name" value="V-set"/>
    <property type="match status" value="2"/>
</dbReference>
<evidence type="ECO:0000256" key="1">
    <source>
        <dbReference type="ARBA" id="ARBA00004370"/>
    </source>
</evidence>
<feature type="transmembrane region" description="Helical" evidence="5">
    <location>
        <begin position="247"/>
        <end position="268"/>
    </location>
</feature>
<protein>
    <recommendedName>
        <fullName evidence="7">Ig-like domain-containing protein</fullName>
    </recommendedName>
</protein>
<dbReference type="PANTHER" id="PTHR11860">
    <property type="entry name" value="POLYMERIC-IMMUNOGLOBULIN RECEPTOR"/>
    <property type="match status" value="1"/>
</dbReference>
<feature type="compositionally biased region" description="Polar residues" evidence="4">
    <location>
        <begin position="452"/>
        <end position="466"/>
    </location>
</feature>
<evidence type="ECO:0000256" key="2">
    <source>
        <dbReference type="ARBA" id="ARBA00022692"/>
    </source>
</evidence>
<feature type="region of interest" description="Disordered" evidence="4">
    <location>
        <begin position="452"/>
        <end position="480"/>
    </location>
</feature>
<evidence type="ECO:0000256" key="5">
    <source>
        <dbReference type="SAM" id="Phobius"/>
    </source>
</evidence>
<dbReference type="Gene3D" id="2.60.40.10">
    <property type="entry name" value="Immunoglobulins"/>
    <property type="match status" value="2"/>
</dbReference>
<organism evidence="8 9">
    <name type="scientific">Umbra pygmaea</name>
    <name type="common">Eastern mudminnow</name>
    <dbReference type="NCBI Taxonomy" id="75934"/>
    <lineage>
        <taxon>Eukaryota</taxon>
        <taxon>Metazoa</taxon>
        <taxon>Chordata</taxon>
        <taxon>Craniata</taxon>
        <taxon>Vertebrata</taxon>
        <taxon>Euteleostomi</taxon>
        <taxon>Actinopterygii</taxon>
        <taxon>Neopterygii</taxon>
        <taxon>Teleostei</taxon>
        <taxon>Protacanthopterygii</taxon>
        <taxon>Esociformes</taxon>
        <taxon>Umbridae</taxon>
        <taxon>Umbra</taxon>
    </lineage>
</organism>
<evidence type="ECO:0000259" key="7">
    <source>
        <dbReference type="PROSITE" id="PS50835"/>
    </source>
</evidence>
<dbReference type="InterPro" id="IPR003599">
    <property type="entry name" value="Ig_sub"/>
</dbReference>
<keyword evidence="5" id="KW-1133">Transmembrane helix</keyword>
<dbReference type="Proteomes" id="UP001557470">
    <property type="component" value="Unassembled WGS sequence"/>
</dbReference>
<accession>A0ABD0X8Y2</accession>
<comment type="caution">
    <text evidence="8">The sequence shown here is derived from an EMBL/GenBank/DDBJ whole genome shotgun (WGS) entry which is preliminary data.</text>
</comment>
<keyword evidence="3 5" id="KW-0472">Membrane</keyword>
<evidence type="ECO:0000256" key="3">
    <source>
        <dbReference type="ARBA" id="ARBA00023136"/>
    </source>
</evidence>
<evidence type="ECO:0000256" key="4">
    <source>
        <dbReference type="SAM" id="MobiDB-lite"/>
    </source>
</evidence>
<keyword evidence="9" id="KW-1185">Reference proteome</keyword>
<dbReference type="PROSITE" id="PS50835">
    <property type="entry name" value="IG_LIKE"/>
    <property type="match status" value="1"/>
</dbReference>
<keyword evidence="2 5" id="KW-0812">Transmembrane</keyword>
<dbReference type="EMBL" id="JAGEUA010000002">
    <property type="protein sequence ID" value="KAL1005433.1"/>
    <property type="molecule type" value="Genomic_DNA"/>
</dbReference>
<keyword evidence="6" id="KW-0732">Signal</keyword>
<reference evidence="8 9" key="1">
    <citation type="submission" date="2024-06" db="EMBL/GenBank/DDBJ databases">
        <authorList>
            <person name="Pan Q."/>
            <person name="Wen M."/>
            <person name="Jouanno E."/>
            <person name="Zahm M."/>
            <person name="Klopp C."/>
            <person name="Cabau C."/>
            <person name="Louis A."/>
            <person name="Berthelot C."/>
            <person name="Parey E."/>
            <person name="Roest Crollius H."/>
            <person name="Montfort J."/>
            <person name="Robinson-Rechavi M."/>
            <person name="Bouchez O."/>
            <person name="Lampietro C."/>
            <person name="Lopez Roques C."/>
            <person name="Donnadieu C."/>
            <person name="Postlethwait J."/>
            <person name="Bobe J."/>
            <person name="Verreycken H."/>
            <person name="Guiguen Y."/>
        </authorList>
    </citation>
    <scope>NUCLEOTIDE SEQUENCE [LARGE SCALE GENOMIC DNA]</scope>
    <source>
        <strain evidence="8">Up_M1</strain>
        <tissue evidence="8">Testis</tissue>
    </source>
</reference>
<dbReference type="InterPro" id="IPR013783">
    <property type="entry name" value="Ig-like_fold"/>
</dbReference>
<name>A0ABD0X8Y2_UMBPY</name>
<comment type="subcellular location">
    <subcellularLocation>
        <location evidence="1">Membrane</location>
    </subcellularLocation>
</comment>
<dbReference type="AlphaFoldDB" id="A0ABD0X8Y2"/>
<feature type="signal peptide" evidence="6">
    <location>
        <begin position="1"/>
        <end position="18"/>
    </location>
</feature>
<sequence>MRILLIFTLLSLITGVVNFTVTGYSGGTVIIYCHYDIDERSKDKYFCMGQNSSFCEDKIRTGVKNTWYHSGRLSLFDDIEEYYFKVVIRKLSRQDEGTYQCAVDVPLSKEPYIEVKLDVKGPLTCSESVTETVYHLGGEATIFCNYPEELENNTKYFCKESNDSKTCYYIISGDRYRKAKSRKLSLMENRTERRYTVTISNLTEYDTGTYWCGVKNSYITLFTKVQLAVTAQPSNLSSLINGPGTSVVILVCVYVVGLLLLISLLIVYRRRHNQTTGSCSTGGQTVMEKRAVSVLKSVVFSAKKVNTDTGVNKECCQGDEVKEGPLQSDTGRANSNVYTINIIARDNADLPDNASIYSNMHPEAATVVSTDGICPNQVTTVQPPEGSHSCYNATVNVGQSICPIKATVNKKECGPEEPTISKEGICPKEVTTATSKEGNPSRIYATASVVQHSPDPTVNHPHSSSEAPPIYSTVNKHRYT</sequence>
<dbReference type="InterPro" id="IPR050671">
    <property type="entry name" value="CD300_family_receptors"/>
</dbReference>
<dbReference type="SUPFAM" id="SSF48726">
    <property type="entry name" value="Immunoglobulin"/>
    <property type="match status" value="2"/>
</dbReference>
<evidence type="ECO:0000313" key="9">
    <source>
        <dbReference type="Proteomes" id="UP001557470"/>
    </source>
</evidence>
<feature type="chain" id="PRO_5044767307" description="Ig-like domain-containing protein" evidence="6">
    <location>
        <begin position="19"/>
        <end position="480"/>
    </location>
</feature>